<feature type="compositionally biased region" description="Basic and acidic residues" evidence="1">
    <location>
        <begin position="148"/>
        <end position="228"/>
    </location>
</feature>
<feature type="compositionally biased region" description="Pro residues" evidence="1">
    <location>
        <begin position="99"/>
        <end position="113"/>
    </location>
</feature>
<feature type="chain" id="PRO_5041332761" evidence="3">
    <location>
        <begin position="17"/>
        <end position="558"/>
    </location>
</feature>
<comment type="caution">
    <text evidence="4">The sequence shown here is derived from an EMBL/GenBank/DDBJ whole genome shotgun (WGS) entry which is preliminary data.</text>
</comment>
<keyword evidence="3" id="KW-0732">Signal</keyword>
<dbReference type="AlphaFoldDB" id="A0AA39I6M4"/>
<evidence type="ECO:0000256" key="1">
    <source>
        <dbReference type="SAM" id="MobiDB-lite"/>
    </source>
</evidence>
<dbReference type="EMBL" id="JAUCMV010000002">
    <property type="protein sequence ID" value="KAK0418792.1"/>
    <property type="molecule type" value="Genomic_DNA"/>
</dbReference>
<evidence type="ECO:0000313" key="4">
    <source>
        <dbReference type="EMBL" id="KAK0418792.1"/>
    </source>
</evidence>
<dbReference type="Proteomes" id="UP001175271">
    <property type="component" value="Unassembled WGS sequence"/>
</dbReference>
<evidence type="ECO:0000256" key="2">
    <source>
        <dbReference type="SAM" id="Phobius"/>
    </source>
</evidence>
<feature type="compositionally biased region" description="Basic and acidic residues" evidence="1">
    <location>
        <begin position="238"/>
        <end position="255"/>
    </location>
</feature>
<keyword evidence="2" id="KW-1133">Transmembrane helix</keyword>
<gene>
    <name evidence="4" type="ORF">QR680_013774</name>
</gene>
<keyword evidence="2" id="KW-0472">Membrane</keyword>
<protein>
    <submittedName>
        <fullName evidence="4">Uncharacterized protein</fullName>
    </submittedName>
</protein>
<organism evidence="4 5">
    <name type="scientific">Steinernema hermaphroditum</name>
    <dbReference type="NCBI Taxonomy" id="289476"/>
    <lineage>
        <taxon>Eukaryota</taxon>
        <taxon>Metazoa</taxon>
        <taxon>Ecdysozoa</taxon>
        <taxon>Nematoda</taxon>
        <taxon>Chromadorea</taxon>
        <taxon>Rhabditida</taxon>
        <taxon>Tylenchina</taxon>
        <taxon>Panagrolaimomorpha</taxon>
        <taxon>Strongyloidoidea</taxon>
        <taxon>Steinernematidae</taxon>
        <taxon>Steinernema</taxon>
    </lineage>
</organism>
<sequence>MNFLLISAVLLSAALAQTNFGFGININSGVPPPPPPPPSYPKCNYSCFINGGNCPRPINGYCPHPPPPAPAQPLQQLPQLPQFNLNGLPNMLRSLLGKGPPPKPSVRGGPPPNAGGARIGRQPDTTGSPDLHKKEYNDKSQEASTGESGHDLSDHPETNGHANEKDLNNHESGEQPKDTATEHSLHNDPSSENHNHQNDEHSDQAHPDGKSSDYGHDEHSVTHEHSMNEETLPNNINGRHDDPVEHKNSEDHDTHSLPPQSSRNSQEFTAKDNTLIRVANIKLVTIKAKTMLGKAPTRIIAISTQLGAILLDMATSRLVAISIPLAAMVISIQLAVIFLDMATSRLVVISIPLAVIFLDMATSRLVVISIQLAVIFLDMATSRIVVIHTCYISMAYTNPQFTETDMTLTKINAKLVIMKSIGLMLGKTTFGIMDIMPNCRHKNNHTLMVDILFRNIRIMVIHTQNRINRPNTIQDMINPLAVGMANTGIINNKLKIREPMRIHKNGNRAPAKAAIRLFLETLRAIKTHGTIINIILTGFSSSQVASTVLIVRFMTLIY</sequence>
<accession>A0AA39I6M4</accession>
<feature type="transmembrane region" description="Helical" evidence="2">
    <location>
        <begin position="346"/>
        <end position="377"/>
    </location>
</feature>
<feature type="compositionally biased region" description="Basic and acidic residues" evidence="1">
    <location>
        <begin position="130"/>
        <end position="141"/>
    </location>
</feature>
<feature type="transmembrane region" description="Helical" evidence="2">
    <location>
        <begin position="318"/>
        <end position="339"/>
    </location>
</feature>
<evidence type="ECO:0000313" key="5">
    <source>
        <dbReference type="Proteomes" id="UP001175271"/>
    </source>
</evidence>
<reference evidence="4" key="1">
    <citation type="submission" date="2023-06" db="EMBL/GenBank/DDBJ databases">
        <title>Genomic analysis of the entomopathogenic nematode Steinernema hermaphroditum.</title>
        <authorList>
            <person name="Schwarz E.M."/>
            <person name="Heppert J.K."/>
            <person name="Baniya A."/>
            <person name="Schwartz H.T."/>
            <person name="Tan C.-H."/>
            <person name="Antoshechkin I."/>
            <person name="Sternberg P.W."/>
            <person name="Goodrich-Blair H."/>
            <person name="Dillman A.R."/>
        </authorList>
    </citation>
    <scope>NUCLEOTIDE SEQUENCE</scope>
    <source>
        <strain evidence="4">PS9179</strain>
        <tissue evidence="4">Whole animal</tissue>
    </source>
</reference>
<name>A0AA39I6M4_9BILA</name>
<keyword evidence="2" id="KW-0812">Transmembrane</keyword>
<feature type="compositionally biased region" description="Polar residues" evidence="1">
    <location>
        <begin position="257"/>
        <end position="269"/>
    </location>
</feature>
<proteinExistence type="predicted"/>
<feature type="signal peptide" evidence="3">
    <location>
        <begin position="1"/>
        <end position="16"/>
    </location>
</feature>
<feature type="region of interest" description="Disordered" evidence="1">
    <location>
        <begin position="81"/>
        <end position="269"/>
    </location>
</feature>
<evidence type="ECO:0000256" key="3">
    <source>
        <dbReference type="SAM" id="SignalP"/>
    </source>
</evidence>
<keyword evidence="5" id="KW-1185">Reference proteome</keyword>